<evidence type="ECO:0000256" key="16">
    <source>
        <dbReference type="ARBA" id="ARBA00023065"/>
    </source>
</evidence>
<feature type="transmembrane region" description="Helical" evidence="19">
    <location>
        <begin position="461"/>
        <end position="483"/>
    </location>
</feature>
<dbReference type="Gene3D" id="3.30.70.100">
    <property type="match status" value="2"/>
</dbReference>
<dbReference type="EC" id="7.2.2.8" evidence="3"/>
<dbReference type="SFLD" id="SFLDS00003">
    <property type="entry name" value="Haloacid_Dehalogenase"/>
    <property type="match status" value="1"/>
</dbReference>
<keyword evidence="12" id="KW-0460">Magnesium</keyword>
<feature type="transmembrane region" description="Helical" evidence="19">
    <location>
        <begin position="810"/>
        <end position="829"/>
    </location>
</feature>
<keyword evidence="8 19" id="KW-0479">Metal-binding</keyword>
<keyword evidence="13" id="KW-1278">Translocase</keyword>
<evidence type="ECO:0000256" key="11">
    <source>
        <dbReference type="ARBA" id="ARBA00022840"/>
    </source>
</evidence>
<dbReference type="InterPro" id="IPR023299">
    <property type="entry name" value="ATPase_P-typ_cyto_dom_N"/>
</dbReference>
<feature type="domain" description="HMA" evidence="20">
    <location>
        <begin position="112"/>
        <end position="178"/>
    </location>
</feature>
<comment type="similarity">
    <text evidence="2 19">Belongs to the cation transport ATPase (P-type) (TC 3.A.3) family. Type IB subfamily.</text>
</comment>
<dbReference type="AlphaFoldDB" id="A0A0G1PI35"/>
<dbReference type="InterPro" id="IPR018303">
    <property type="entry name" value="ATPase_P-typ_P_site"/>
</dbReference>
<dbReference type="InterPro" id="IPR023298">
    <property type="entry name" value="ATPase_P-typ_TM_dom_sf"/>
</dbReference>
<reference evidence="21 22" key="1">
    <citation type="journal article" date="2015" name="Nature">
        <title>rRNA introns, odd ribosomes, and small enigmatic genomes across a large radiation of phyla.</title>
        <authorList>
            <person name="Brown C.T."/>
            <person name="Hug L.A."/>
            <person name="Thomas B.C."/>
            <person name="Sharon I."/>
            <person name="Castelle C.J."/>
            <person name="Singh A."/>
            <person name="Wilkins M.J."/>
            <person name="Williams K.H."/>
            <person name="Banfield J.F."/>
        </authorList>
    </citation>
    <scope>NUCLEOTIDE SEQUENCE [LARGE SCALE GENOMIC DNA]</scope>
</reference>
<keyword evidence="16" id="KW-0406">Ion transport</keyword>
<dbReference type="SUPFAM" id="SSF81653">
    <property type="entry name" value="Calcium ATPase, transduction domain A"/>
    <property type="match status" value="1"/>
</dbReference>
<dbReference type="InterPro" id="IPR001757">
    <property type="entry name" value="P_typ_ATPase"/>
</dbReference>
<keyword evidence="17 19" id="KW-0472">Membrane</keyword>
<comment type="catalytic activity">
    <reaction evidence="18">
        <text>Cu(+)(in) + ATP + H2O = Cu(+)(out) + ADP + phosphate + H(+)</text>
        <dbReference type="Rhea" id="RHEA:25792"/>
        <dbReference type="ChEBI" id="CHEBI:15377"/>
        <dbReference type="ChEBI" id="CHEBI:15378"/>
        <dbReference type="ChEBI" id="CHEBI:30616"/>
        <dbReference type="ChEBI" id="CHEBI:43474"/>
        <dbReference type="ChEBI" id="CHEBI:49552"/>
        <dbReference type="ChEBI" id="CHEBI:456216"/>
        <dbReference type="EC" id="7.2.2.8"/>
    </reaction>
</comment>
<dbReference type="FunFam" id="3.40.50.1000:FF:000144">
    <property type="entry name" value="copper-transporting ATPase 1 isoform X2"/>
    <property type="match status" value="1"/>
</dbReference>
<evidence type="ECO:0000313" key="21">
    <source>
        <dbReference type="EMBL" id="KKU32352.1"/>
    </source>
</evidence>
<evidence type="ECO:0000256" key="5">
    <source>
        <dbReference type="ARBA" id="ARBA00022475"/>
    </source>
</evidence>
<dbReference type="Gene3D" id="2.70.150.10">
    <property type="entry name" value="Calcium-transporting ATPase, cytoplasmic transduction domain A"/>
    <property type="match status" value="1"/>
</dbReference>
<keyword evidence="10" id="KW-0187">Copper transport</keyword>
<dbReference type="Pfam" id="PF00403">
    <property type="entry name" value="HMA"/>
    <property type="match status" value="2"/>
</dbReference>
<dbReference type="Pfam" id="PF00702">
    <property type="entry name" value="Hydrolase"/>
    <property type="match status" value="1"/>
</dbReference>
<evidence type="ECO:0000256" key="19">
    <source>
        <dbReference type="RuleBase" id="RU362081"/>
    </source>
</evidence>
<dbReference type="PROSITE" id="PS01047">
    <property type="entry name" value="HMA_1"/>
    <property type="match status" value="2"/>
</dbReference>
<evidence type="ECO:0000313" key="22">
    <source>
        <dbReference type="Proteomes" id="UP000034794"/>
    </source>
</evidence>
<dbReference type="SFLD" id="SFLDG00002">
    <property type="entry name" value="C1.7:_P-type_atpase_like"/>
    <property type="match status" value="1"/>
</dbReference>
<evidence type="ECO:0000256" key="12">
    <source>
        <dbReference type="ARBA" id="ARBA00022842"/>
    </source>
</evidence>
<dbReference type="GO" id="GO:0043682">
    <property type="term" value="F:P-type divalent copper transporter activity"/>
    <property type="evidence" value="ECO:0007669"/>
    <property type="project" value="TreeGrafter"/>
</dbReference>
<feature type="transmembrane region" description="Helical" evidence="19">
    <location>
        <begin position="835"/>
        <end position="853"/>
    </location>
</feature>
<dbReference type="PRINTS" id="PR00119">
    <property type="entry name" value="CATATPASE"/>
</dbReference>
<dbReference type="InterPro" id="IPR027256">
    <property type="entry name" value="P-typ_ATPase_IB"/>
</dbReference>
<evidence type="ECO:0000256" key="14">
    <source>
        <dbReference type="ARBA" id="ARBA00022989"/>
    </source>
</evidence>
<dbReference type="PANTHER" id="PTHR43520:SF8">
    <property type="entry name" value="P-TYPE CU(+) TRANSPORTER"/>
    <property type="match status" value="1"/>
</dbReference>
<protein>
    <recommendedName>
        <fullName evidence="3">P-type Cu(+) transporter</fullName>
        <ecNumber evidence="3">7.2.2.8</ecNumber>
    </recommendedName>
</protein>
<dbReference type="GO" id="GO:0140581">
    <property type="term" value="F:P-type monovalent copper transporter activity"/>
    <property type="evidence" value="ECO:0007669"/>
    <property type="project" value="UniProtKB-EC"/>
</dbReference>
<dbReference type="InterPro" id="IPR036163">
    <property type="entry name" value="HMA_dom_sf"/>
</dbReference>
<keyword evidence="9 19" id="KW-0547">Nucleotide-binding</keyword>
<feature type="transmembrane region" description="Helical" evidence="19">
    <location>
        <begin position="309"/>
        <end position="327"/>
    </location>
</feature>
<dbReference type="InterPro" id="IPR008250">
    <property type="entry name" value="ATPase_P-typ_transduc_dom_A_sf"/>
</dbReference>
<proteinExistence type="inferred from homology"/>
<evidence type="ECO:0000256" key="6">
    <source>
        <dbReference type="ARBA" id="ARBA00022553"/>
    </source>
</evidence>
<dbReference type="PROSITE" id="PS50846">
    <property type="entry name" value="HMA_2"/>
    <property type="match status" value="2"/>
</dbReference>
<feature type="transmembrane region" description="Helical" evidence="19">
    <location>
        <begin position="271"/>
        <end position="289"/>
    </location>
</feature>
<keyword evidence="6" id="KW-0597">Phosphoprotein</keyword>
<gene>
    <name evidence="21" type="ORF">UX47_C0013G0011</name>
</gene>
<comment type="caution">
    <text evidence="21">The sequence shown here is derived from an EMBL/GenBank/DDBJ whole genome shotgun (WGS) entry which is preliminary data.</text>
</comment>
<dbReference type="Proteomes" id="UP000034794">
    <property type="component" value="Unassembled WGS sequence"/>
</dbReference>
<feature type="transmembrane region" description="Helical" evidence="19">
    <location>
        <begin position="489"/>
        <end position="511"/>
    </location>
</feature>
<evidence type="ECO:0000256" key="1">
    <source>
        <dbReference type="ARBA" id="ARBA00004651"/>
    </source>
</evidence>
<dbReference type="FunFam" id="3.30.70.100:FF:000005">
    <property type="entry name" value="Copper-exporting P-type ATPase A"/>
    <property type="match status" value="1"/>
</dbReference>
<evidence type="ECO:0000256" key="9">
    <source>
        <dbReference type="ARBA" id="ARBA00022741"/>
    </source>
</evidence>
<dbReference type="NCBIfam" id="TIGR01494">
    <property type="entry name" value="ATPase_P-type"/>
    <property type="match status" value="1"/>
</dbReference>
<dbReference type="PRINTS" id="PR00942">
    <property type="entry name" value="CUATPASEI"/>
</dbReference>
<evidence type="ECO:0000256" key="13">
    <source>
        <dbReference type="ARBA" id="ARBA00022967"/>
    </source>
</evidence>
<dbReference type="PROSITE" id="PS00154">
    <property type="entry name" value="ATPASE_E1_E2"/>
    <property type="match status" value="1"/>
</dbReference>
<comment type="subcellular location">
    <subcellularLocation>
        <location evidence="1">Cell membrane</location>
        <topology evidence="1">Multi-pass membrane protein</topology>
    </subcellularLocation>
</comment>
<dbReference type="Gene3D" id="3.40.50.1000">
    <property type="entry name" value="HAD superfamily/HAD-like"/>
    <property type="match status" value="1"/>
</dbReference>
<keyword evidence="4" id="KW-0813">Transport</keyword>
<evidence type="ECO:0000256" key="7">
    <source>
        <dbReference type="ARBA" id="ARBA00022692"/>
    </source>
</evidence>
<dbReference type="InterPro" id="IPR006121">
    <property type="entry name" value="HMA_dom"/>
</dbReference>
<evidence type="ECO:0000256" key="18">
    <source>
        <dbReference type="ARBA" id="ARBA00049289"/>
    </source>
</evidence>
<keyword evidence="15" id="KW-0186">Copper</keyword>
<dbReference type="SUPFAM" id="SSF55008">
    <property type="entry name" value="HMA, heavy metal-associated domain"/>
    <property type="match status" value="2"/>
</dbReference>
<feature type="domain" description="HMA" evidence="20">
    <location>
        <begin position="4"/>
        <end position="70"/>
    </location>
</feature>
<dbReference type="InterPro" id="IPR036412">
    <property type="entry name" value="HAD-like_sf"/>
</dbReference>
<sequence>MNYKQTSFAVADMHCESCPKLISLNLKGLKGVKSVNALLATKQVDVEYNPKAITEDKLIENIKEAGYTATSITGNGIQKTQELKNSKTLDSEIVDMVQPSRETMIEEKSDSQIAYLNISGMHCSSCAGLIERSLVKTKGVTEANVNFATSKARIKYQSLAVSPSELKEAVKRTGYTATLPEESAGVSENEKRSLEIRYWGRKFLTGLILSLPMVGFMIYDFVAGLPFAKVIMPISGIISLVLATPVQFWVGNNFIRGAISALKMKTFSMDSLIAIGTLTAYVYSLLEFLKFTVETGSIYGLNGMKIGNLYFEVAALLITFVALGKWLEAKAKGRTSQAIEKLMGLAPKTARVMRNGMPEDLPIEKVVVGDIVLVRPGERVPVDGVIVTGNSAVDESALTGESIPVEKQMGSKVYTATINKTGSFEFQVSKVGADTVLSQIVRLIEDAQGSKAPIQGFADKISAIFVPVVIGIALLTFAVWYFLLGMPLTFALLAFVSVIVIACPCALGLATPTAIMVATGKGAELGILIKGGEPLETACKIDAIVFDKTGTLTKGKPEVTNFINYSNKAEQEILTVLNAVEAKSEHPLAAAIVDYCKTRISSVDLQTPVESFQAIPGHGVEAVIAGQTYYIGNRRLMESKKVQAFSFMDLERLEEDGKTAMLIANKEQILGIIAVADQVKESTAEVVKKLQDKGIEVYMITGDNRRTANAIAKQIGITNVLAEVLPQNKAEEVKKLQGLGKTVAMVGDGINDSPALVQADLGIAMASGADIALESGGIIIMNNDLNGVLTAIKLSEETVDKIRQNMFFALFYNVLGIPVAARIFAGIGLILKPELAGLAMTLSSVSVVSNSLVLKRFNPKGWNLLSKLAPVVMTAAFLFIFWQFATISTKENMGVVKTYAQTQPGINTLIVQLLTAGESRVLITEEGQTKMFLSAGTVNGNIKVAEGGLDMSGEVPGIVIGSKEAEMMREEKLFGKVGDTIDNFFGVPKVRIAGILAPTNTILDEYHLMGKEAFAKVDGSDLVVAQTPYDELKLFYILDGKNTPEQLKGIVDPYKLSYNIEGKRFLPIYIGYNEAAMMKKEKLFTNNQDRITGLFGSDVLVAGVAKKNFTVLDEMHFVSKEFKENYFKLVQNQTK</sequence>
<dbReference type="Pfam" id="PF00122">
    <property type="entry name" value="E1-E2_ATPase"/>
    <property type="match status" value="1"/>
</dbReference>
<feature type="transmembrane region" description="Helical" evidence="19">
    <location>
        <begin position="230"/>
        <end position="250"/>
    </location>
</feature>
<keyword evidence="5 19" id="KW-1003">Cell membrane</keyword>
<evidence type="ECO:0000256" key="4">
    <source>
        <dbReference type="ARBA" id="ARBA00022448"/>
    </source>
</evidence>
<feature type="transmembrane region" description="Helical" evidence="19">
    <location>
        <begin position="865"/>
        <end position="885"/>
    </location>
</feature>
<dbReference type="GO" id="GO:0005524">
    <property type="term" value="F:ATP binding"/>
    <property type="evidence" value="ECO:0007669"/>
    <property type="project" value="UniProtKB-UniRule"/>
</dbReference>
<keyword evidence="14 19" id="KW-1133">Transmembrane helix</keyword>
<dbReference type="PROSITE" id="PS01229">
    <property type="entry name" value="COF_2"/>
    <property type="match status" value="1"/>
</dbReference>
<evidence type="ECO:0000259" key="20">
    <source>
        <dbReference type="PROSITE" id="PS50846"/>
    </source>
</evidence>
<dbReference type="GO" id="GO:0055070">
    <property type="term" value="P:copper ion homeostasis"/>
    <property type="evidence" value="ECO:0007669"/>
    <property type="project" value="TreeGrafter"/>
</dbReference>
<dbReference type="Gene3D" id="3.40.1110.10">
    <property type="entry name" value="Calcium-transporting ATPase, cytoplasmic domain N"/>
    <property type="match status" value="1"/>
</dbReference>
<dbReference type="InterPro" id="IPR044492">
    <property type="entry name" value="P_typ_ATPase_HD_dom"/>
</dbReference>
<dbReference type="GO" id="GO:0005507">
    <property type="term" value="F:copper ion binding"/>
    <property type="evidence" value="ECO:0007669"/>
    <property type="project" value="TreeGrafter"/>
</dbReference>
<dbReference type="CDD" id="cd02094">
    <property type="entry name" value="P-type_ATPase_Cu-like"/>
    <property type="match status" value="1"/>
</dbReference>
<evidence type="ECO:0000256" key="2">
    <source>
        <dbReference type="ARBA" id="ARBA00006024"/>
    </source>
</evidence>
<dbReference type="EMBL" id="LCMI01000013">
    <property type="protein sequence ID" value="KKU32352.1"/>
    <property type="molecule type" value="Genomic_DNA"/>
</dbReference>
<dbReference type="PANTHER" id="PTHR43520">
    <property type="entry name" value="ATP7, ISOFORM B"/>
    <property type="match status" value="1"/>
</dbReference>
<name>A0A0G1PI35_9BACT</name>
<dbReference type="SUPFAM" id="SSF81665">
    <property type="entry name" value="Calcium ATPase, transmembrane domain M"/>
    <property type="match status" value="1"/>
</dbReference>
<dbReference type="GO" id="GO:0005886">
    <property type="term" value="C:plasma membrane"/>
    <property type="evidence" value="ECO:0007669"/>
    <property type="project" value="UniProtKB-SubCell"/>
</dbReference>
<dbReference type="FunFam" id="2.70.150.10:FF:000002">
    <property type="entry name" value="Copper-transporting ATPase 1, putative"/>
    <property type="match status" value="1"/>
</dbReference>
<dbReference type="NCBIfam" id="TIGR01525">
    <property type="entry name" value="ATPase-IB_hvy"/>
    <property type="match status" value="1"/>
</dbReference>
<dbReference type="CDD" id="cd00371">
    <property type="entry name" value="HMA"/>
    <property type="match status" value="2"/>
</dbReference>
<dbReference type="InterPro" id="IPR017969">
    <property type="entry name" value="Heavy-metal-associated_CS"/>
</dbReference>
<evidence type="ECO:0000256" key="15">
    <source>
        <dbReference type="ARBA" id="ARBA00023008"/>
    </source>
</evidence>
<accession>A0A0G1PI35</accession>
<keyword evidence="7 19" id="KW-0812">Transmembrane</keyword>
<feature type="transmembrane region" description="Helical" evidence="19">
    <location>
        <begin position="203"/>
        <end position="224"/>
    </location>
</feature>
<dbReference type="NCBIfam" id="TIGR01511">
    <property type="entry name" value="ATPase-IB1_Cu"/>
    <property type="match status" value="1"/>
</dbReference>
<dbReference type="InterPro" id="IPR059000">
    <property type="entry name" value="ATPase_P-type_domA"/>
</dbReference>
<evidence type="ECO:0000256" key="8">
    <source>
        <dbReference type="ARBA" id="ARBA00022723"/>
    </source>
</evidence>
<dbReference type="SUPFAM" id="SSF56784">
    <property type="entry name" value="HAD-like"/>
    <property type="match status" value="1"/>
</dbReference>
<organism evidence="21 22">
    <name type="scientific">Candidatus Collierbacteria bacterium GW2011_GWA2_46_26</name>
    <dbReference type="NCBI Taxonomy" id="1618381"/>
    <lineage>
        <taxon>Bacteria</taxon>
        <taxon>Candidatus Collieribacteriota</taxon>
    </lineage>
</organism>
<dbReference type="GO" id="GO:0016887">
    <property type="term" value="F:ATP hydrolysis activity"/>
    <property type="evidence" value="ECO:0007669"/>
    <property type="project" value="InterPro"/>
</dbReference>
<evidence type="ECO:0000256" key="17">
    <source>
        <dbReference type="ARBA" id="ARBA00023136"/>
    </source>
</evidence>
<evidence type="ECO:0000256" key="3">
    <source>
        <dbReference type="ARBA" id="ARBA00012517"/>
    </source>
</evidence>
<evidence type="ECO:0000256" key="10">
    <source>
        <dbReference type="ARBA" id="ARBA00022796"/>
    </source>
</evidence>
<dbReference type="SFLD" id="SFLDF00027">
    <property type="entry name" value="p-type_atpase"/>
    <property type="match status" value="1"/>
</dbReference>
<keyword evidence="11 19" id="KW-0067">ATP-binding</keyword>
<dbReference type="InterPro" id="IPR023214">
    <property type="entry name" value="HAD_sf"/>
</dbReference>
<dbReference type="PATRIC" id="fig|1618381.3.peg.1184"/>